<keyword evidence="10" id="KW-0456">Lyase</keyword>
<dbReference type="Proteomes" id="UP000284656">
    <property type="component" value="Unassembled WGS sequence"/>
</dbReference>
<dbReference type="PROSITE" id="PS00067">
    <property type="entry name" value="3HCDH"/>
    <property type="match status" value="1"/>
</dbReference>
<dbReference type="InterPro" id="IPR006176">
    <property type="entry name" value="3-OHacyl-CoA_DH_NAD-bd"/>
</dbReference>
<dbReference type="Gene3D" id="3.90.226.10">
    <property type="entry name" value="2-enoyl-CoA Hydratase, Chain A, domain 1"/>
    <property type="match status" value="1"/>
</dbReference>
<dbReference type="EMBL" id="MOAY01000081">
    <property type="protein sequence ID" value="ROM33949.1"/>
    <property type="molecule type" value="Genomic_DNA"/>
</dbReference>
<sequence>MMFQGKAVNLTALDGGIVELCFERQGGSVNKLDALTLNELREALELLRAKQGINGLLISSAKDTFIVGADLGELAILRRQSGEDIARINGGQSAVFSLLEELPFPTLAIINGLALGGGFELTLACDYRTMSDTAQVGLPEVGLGLFPGLGGSVRLPRLLDLATALDWIASGKNQKAGVALQAGAVDTVVESGLLRQTALLELLTSHRSTAWKIRRQQRLQPAQIGKPQIFADARSAARKSQPMVPALHTLIDLVEQTITLDRDTALRLEAAAFARTLKTQAAASLIQIFHNEQLLKRKAREYGRTAGKLEKAGVLGAGIMGGGIAYTSSVRGIPVVMKDIAEPALELGINEARKQLGKQVTSGRLTPEQAEAIDKQITPTLTYEQFDQLDIVVEAVIENLSVKKSVLAEVERHCQANCVLASNTSSLSIAELSSALQRPHQFVGMHFFNPVPVMPLVEVICGPGTSQIAAATIASYASTMGKTPVVVRDCPGFLVNRILTAYILAFLRLVRDGADFIEIDRVMQEFGWPMGPAYLQDVVGMDTANHVIAHIANGYGERLLPGFEHAVERMASLGRFGQKTGLGFYRYETDPNGRPRKILADDTHRLLREIQPRGPQPFSDTEIIQRMMLPLIIEAARCLDEGVAASAAEIDMALILGIGLPRYLGGALCYADWLGMPEILNQCSGFATLGGLYSPTASMREMAGSGRRYYAD</sequence>
<dbReference type="InterPro" id="IPR006108">
    <property type="entry name" value="3HC_DH_C"/>
</dbReference>
<comment type="similarity">
    <text evidence="2">In the central section; belongs to the 3-hydroxyacyl-CoA dehydrogenase family.</text>
</comment>
<comment type="similarity">
    <text evidence="13">Belongs to the enoyl-CoA hydratase/isomerase family.</text>
</comment>
<evidence type="ECO:0000256" key="11">
    <source>
        <dbReference type="ARBA" id="ARBA00023268"/>
    </source>
</evidence>
<dbReference type="InterPro" id="IPR029045">
    <property type="entry name" value="ClpP/crotonase-like_dom_sf"/>
</dbReference>
<comment type="similarity">
    <text evidence="3">In the N-terminal section; belongs to the enoyl-CoA hydratase/isomerase family.</text>
</comment>
<dbReference type="SUPFAM" id="SSF48179">
    <property type="entry name" value="6-phosphogluconate dehydrogenase C-terminal domain-like"/>
    <property type="match status" value="2"/>
</dbReference>
<dbReference type="FunFam" id="3.40.50.720:FF:000009">
    <property type="entry name" value="Fatty oxidation complex, alpha subunit"/>
    <property type="match status" value="1"/>
</dbReference>
<evidence type="ECO:0000256" key="4">
    <source>
        <dbReference type="ARBA" id="ARBA00012076"/>
    </source>
</evidence>
<dbReference type="InterPro" id="IPR036291">
    <property type="entry name" value="NAD(P)-bd_dom_sf"/>
</dbReference>
<dbReference type="Pfam" id="PF00725">
    <property type="entry name" value="3HCDH"/>
    <property type="match status" value="1"/>
</dbReference>
<dbReference type="Pfam" id="PF02737">
    <property type="entry name" value="3HCDH_N"/>
    <property type="match status" value="1"/>
</dbReference>
<dbReference type="GO" id="GO:0004300">
    <property type="term" value="F:enoyl-CoA hydratase activity"/>
    <property type="evidence" value="ECO:0007669"/>
    <property type="project" value="UniProtKB-EC"/>
</dbReference>
<dbReference type="SUPFAM" id="SSF51735">
    <property type="entry name" value="NAD(P)-binding Rossmann-fold domains"/>
    <property type="match status" value="1"/>
</dbReference>
<comment type="pathway">
    <text evidence="1">Lipid metabolism; fatty acid beta-oxidation.</text>
</comment>
<dbReference type="Pfam" id="PF00378">
    <property type="entry name" value="ECH_1"/>
    <property type="match status" value="1"/>
</dbReference>
<comment type="caution">
    <text evidence="16">The sequence shown here is derived from an EMBL/GenBank/DDBJ whole genome shotgun (WGS) entry which is preliminary data.</text>
</comment>
<gene>
    <name evidence="16" type="ORF">BK648_24635</name>
</gene>
<evidence type="ECO:0000256" key="3">
    <source>
        <dbReference type="ARBA" id="ARBA00008750"/>
    </source>
</evidence>
<dbReference type="GO" id="GO:0016509">
    <property type="term" value="F:long-chain (3S)-3-hydroxyacyl-CoA dehydrogenase (NAD+) activity"/>
    <property type="evidence" value="ECO:0007669"/>
    <property type="project" value="TreeGrafter"/>
</dbReference>
<evidence type="ECO:0000256" key="13">
    <source>
        <dbReference type="RuleBase" id="RU003707"/>
    </source>
</evidence>
<dbReference type="Gene3D" id="1.10.1040.50">
    <property type="match status" value="1"/>
</dbReference>
<dbReference type="InterPro" id="IPR008927">
    <property type="entry name" value="6-PGluconate_DH-like_C_sf"/>
</dbReference>
<dbReference type="PROSITE" id="PS00166">
    <property type="entry name" value="ENOYL_COA_HYDRATASE"/>
    <property type="match status" value="1"/>
</dbReference>
<dbReference type="InterPro" id="IPR006180">
    <property type="entry name" value="3-OHacyl-CoA_DH_CS"/>
</dbReference>
<dbReference type="InterPro" id="IPR018376">
    <property type="entry name" value="Enoyl-CoA_hyd/isom_CS"/>
</dbReference>
<feature type="domain" description="3-hydroxyacyl-CoA dehydrogenase C-terminal" evidence="14">
    <location>
        <begin position="492"/>
        <end position="587"/>
    </location>
</feature>
<keyword evidence="8" id="KW-0520">NAD</keyword>
<feature type="domain" description="3-hydroxyacyl-CoA dehydrogenase NAD binding" evidence="15">
    <location>
        <begin position="311"/>
        <end position="490"/>
    </location>
</feature>
<evidence type="ECO:0000256" key="7">
    <source>
        <dbReference type="ARBA" id="ARBA00023002"/>
    </source>
</evidence>
<dbReference type="GO" id="GO:0006635">
    <property type="term" value="P:fatty acid beta-oxidation"/>
    <property type="evidence" value="ECO:0007669"/>
    <property type="project" value="UniProtKB-UniPathway"/>
</dbReference>
<evidence type="ECO:0000259" key="14">
    <source>
        <dbReference type="Pfam" id="PF00725"/>
    </source>
</evidence>
<protein>
    <recommendedName>
        <fullName evidence="4">enoyl-CoA hydratase</fullName>
        <ecNumber evidence="4">4.2.1.17</ecNumber>
    </recommendedName>
</protein>
<keyword evidence="6" id="KW-0442">Lipid degradation</keyword>
<dbReference type="AlphaFoldDB" id="A0A423ERJ8"/>
<evidence type="ECO:0000256" key="2">
    <source>
        <dbReference type="ARBA" id="ARBA00007005"/>
    </source>
</evidence>
<evidence type="ECO:0000256" key="8">
    <source>
        <dbReference type="ARBA" id="ARBA00023027"/>
    </source>
</evidence>
<dbReference type="PANTHER" id="PTHR43612">
    <property type="entry name" value="TRIFUNCTIONAL ENZYME SUBUNIT ALPHA"/>
    <property type="match status" value="1"/>
</dbReference>
<keyword evidence="5" id="KW-0276">Fatty acid metabolism</keyword>
<dbReference type="NCBIfam" id="NF008727">
    <property type="entry name" value="PRK11730.1"/>
    <property type="match status" value="1"/>
</dbReference>
<evidence type="ECO:0000256" key="6">
    <source>
        <dbReference type="ARBA" id="ARBA00022963"/>
    </source>
</evidence>
<dbReference type="InterPro" id="IPR001753">
    <property type="entry name" value="Enoyl-CoA_hydra/iso"/>
</dbReference>
<reference evidence="16 17" key="1">
    <citation type="submission" date="2016-10" db="EMBL/GenBank/DDBJ databases">
        <title>Comparative genome analysis of multiple Pseudomonas spp. focuses on biocontrol and plant growth promoting traits.</title>
        <authorList>
            <person name="Tao X.-Y."/>
            <person name="Taylor C.G."/>
        </authorList>
    </citation>
    <scope>NUCLEOTIDE SEQUENCE [LARGE SCALE GENOMIC DNA]</scope>
    <source>
        <strain evidence="16 17">29G9</strain>
    </source>
</reference>
<dbReference type="SUPFAM" id="SSF52096">
    <property type="entry name" value="ClpP/crotonase"/>
    <property type="match status" value="1"/>
</dbReference>
<evidence type="ECO:0000256" key="12">
    <source>
        <dbReference type="ARBA" id="ARBA00049556"/>
    </source>
</evidence>
<proteinExistence type="inferred from homology"/>
<keyword evidence="9" id="KW-0443">Lipid metabolism</keyword>
<evidence type="ECO:0000256" key="9">
    <source>
        <dbReference type="ARBA" id="ARBA00023098"/>
    </source>
</evidence>
<dbReference type="PANTHER" id="PTHR43612:SF3">
    <property type="entry name" value="TRIFUNCTIONAL ENZYME SUBUNIT ALPHA, MITOCHONDRIAL"/>
    <property type="match status" value="1"/>
</dbReference>
<keyword evidence="7" id="KW-0560">Oxidoreductase</keyword>
<keyword evidence="11" id="KW-0511">Multifunctional enzyme</keyword>
<evidence type="ECO:0000256" key="5">
    <source>
        <dbReference type="ARBA" id="ARBA00022832"/>
    </source>
</evidence>
<evidence type="ECO:0000259" key="15">
    <source>
        <dbReference type="Pfam" id="PF02737"/>
    </source>
</evidence>
<dbReference type="InterPro" id="IPR050136">
    <property type="entry name" value="FA_oxidation_alpha_subunit"/>
</dbReference>
<organism evidence="16 17">
    <name type="scientific">Pseudomonas poae</name>
    <dbReference type="NCBI Taxonomy" id="200451"/>
    <lineage>
        <taxon>Bacteria</taxon>
        <taxon>Pseudomonadati</taxon>
        <taxon>Pseudomonadota</taxon>
        <taxon>Gammaproteobacteria</taxon>
        <taxon>Pseudomonadales</taxon>
        <taxon>Pseudomonadaceae</taxon>
        <taxon>Pseudomonas</taxon>
    </lineage>
</organism>
<evidence type="ECO:0000256" key="10">
    <source>
        <dbReference type="ARBA" id="ARBA00023239"/>
    </source>
</evidence>
<dbReference type="Gene3D" id="3.40.50.720">
    <property type="entry name" value="NAD(P)-binding Rossmann-like Domain"/>
    <property type="match status" value="1"/>
</dbReference>
<dbReference type="GO" id="GO:0070403">
    <property type="term" value="F:NAD+ binding"/>
    <property type="evidence" value="ECO:0007669"/>
    <property type="project" value="InterPro"/>
</dbReference>
<dbReference type="EC" id="4.2.1.17" evidence="4"/>
<dbReference type="CDD" id="cd06558">
    <property type="entry name" value="crotonase-like"/>
    <property type="match status" value="1"/>
</dbReference>
<dbReference type="UniPathway" id="UPA00659"/>
<accession>A0A423ERJ8</accession>
<evidence type="ECO:0000256" key="1">
    <source>
        <dbReference type="ARBA" id="ARBA00005005"/>
    </source>
</evidence>
<evidence type="ECO:0000313" key="17">
    <source>
        <dbReference type="Proteomes" id="UP000284656"/>
    </source>
</evidence>
<evidence type="ECO:0000313" key="16">
    <source>
        <dbReference type="EMBL" id="ROM33949.1"/>
    </source>
</evidence>
<name>A0A423ERJ8_9PSED</name>
<comment type="catalytic activity">
    <reaction evidence="12">
        <text>a (3S)-3-hydroxyacyl-CoA + NAD(+) = a 3-oxoacyl-CoA + NADH + H(+)</text>
        <dbReference type="Rhea" id="RHEA:22432"/>
        <dbReference type="ChEBI" id="CHEBI:15378"/>
        <dbReference type="ChEBI" id="CHEBI:57318"/>
        <dbReference type="ChEBI" id="CHEBI:57540"/>
        <dbReference type="ChEBI" id="CHEBI:57945"/>
        <dbReference type="ChEBI" id="CHEBI:90726"/>
        <dbReference type="EC" id="1.1.1.35"/>
    </reaction>
</comment>